<gene>
    <name evidence="2" type="ORF">NA56DRAFT_341933</name>
</gene>
<feature type="compositionally biased region" description="Polar residues" evidence="1">
    <location>
        <begin position="24"/>
        <end position="34"/>
    </location>
</feature>
<feature type="region of interest" description="Disordered" evidence="1">
    <location>
        <begin position="1"/>
        <end position="35"/>
    </location>
</feature>
<proteinExistence type="predicted"/>
<organism evidence="2 3">
    <name type="scientific">Hyaloscypha hepaticicola</name>
    <dbReference type="NCBI Taxonomy" id="2082293"/>
    <lineage>
        <taxon>Eukaryota</taxon>
        <taxon>Fungi</taxon>
        <taxon>Dikarya</taxon>
        <taxon>Ascomycota</taxon>
        <taxon>Pezizomycotina</taxon>
        <taxon>Leotiomycetes</taxon>
        <taxon>Helotiales</taxon>
        <taxon>Hyaloscyphaceae</taxon>
        <taxon>Hyaloscypha</taxon>
    </lineage>
</organism>
<dbReference type="AlphaFoldDB" id="A0A2J6QJ83"/>
<evidence type="ECO:0000313" key="2">
    <source>
        <dbReference type="EMBL" id="PMD26304.1"/>
    </source>
</evidence>
<evidence type="ECO:0000313" key="3">
    <source>
        <dbReference type="Proteomes" id="UP000235672"/>
    </source>
</evidence>
<dbReference type="EMBL" id="KZ613468">
    <property type="protein sequence ID" value="PMD26304.1"/>
    <property type="molecule type" value="Genomic_DNA"/>
</dbReference>
<sequence>MPPSKSSLSYVARGSVTGSRHENFSGSNNDITCNHSKHKTSNKTCLHVSLNMAKLTSKTSAKQEDWSATRIKTFLDDPIDSQILHRHSSNTTSIHSHTTRIAVYLVDFEAAMKNG</sequence>
<dbReference type="Proteomes" id="UP000235672">
    <property type="component" value="Unassembled WGS sequence"/>
</dbReference>
<accession>A0A2J6QJ83</accession>
<reference evidence="2 3" key="1">
    <citation type="submission" date="2016-05" db="EMBL/GenBank/DDBJ databases">
        <title>A degradative enzymes factory behind the ericoid mycorrhizal symbiosis.</title>
        <authorList>
            <consortium name="DOE Joint Genome Institute"/>
            <person name="Martino E."/>
            <person name="Morin E."/>
            <person name="Grelet G."/>
            <person name="Kuo A."/>
            <person name="Kohler A."/>
            <person name="Daghino S."/>
            <person name="Barry K."/>
            <person name="Choi C."/>
            <person name="Cichocki N."/>
            <person name="Clum A."/>
            <person name="Copeland A."/>
            <person name="Hainaut M."/>
            <person name="Haridas S."/>
            <person name="Labutti K."/>
            <person name="Lindquist E."/>
            <person name="Lipzen A."/>
            <person name="Khouja H.-R."/>
            <person name="Murat C."/>
            <person name="Ohm R."/>
            <person name="Olson A."/>
            <person name="Spatafora J."/>
            <person name="Veneault-Fourrey C."/>
            <person name="Henrissat B."/>
            <person name="Grigoriev I."/>
            <person name="Martin F."/>
            <person name="Perotto S."/>
        </authorList>
    </citation>
    <scope>NUCLEOTIDE SEQUENCE [LARGE SCALE GENOMIC DNA]</scope>
    <source>
        <strain evidence="2 3">UAMH 7357</strain>
    </source>
</reference>
<keyword evidence="3" id="KW-1185">Reference proteome</keyword>
<evidence type="ECO:0000256" key="1">
    <source>
        <dbReference type="SAM" id="MobiDB-lite"/>
    </source>
</evidence>
<name>A0A2J6QJ83_9HELO</name>
<protein>
    <submittedName>
        <fullName evidence="2">Uncharacterized protein</fullName>
    </submittedName>
</protein>